<comment type="caution">
    <text evidence="1">The sequence shown here is derived from an EMBL/GenBank/DDBJ whole genome shotgun (WGS) entry which is preliminary data.</text>
</comment>
<dbReference type="AlphaFoldDB" id="A0A818GHZ9"/>
<evidence type="ECO:0000313" key="2">
    <source>
        <dbReference type="Proteomes" id="UP000663881"/>
    </source>
</evidence>
<dbReference type="Proteomes" id="UP000663881">
    <property type="component" value="Unassembled WGS sequence"/>
</dbReference>
<dbReference type="EMBL" id="CAJOAY010000018">
    <property type="protein sequence ID" value="CAF3489461.1"/>
    <property type="molecule type" value="Genomic_DNA"/>
</dbReference>
<gene>
    <name evidence="1" type="ORF">OKA104_LOCUS826</name>
</gene>
<sequence length="507" mass="58426">MSYINTSNGSSQQSPDELQLHPEYESVIDPDLSRMLDDFEAESDNNIQFTANMTHFRNISISQNRQLRINMLQHDLEQSLPNSNNVSTFSQSGNLLPKQTNIDRQILPQILPNENENILKKVHQNQSITVSPVNYISVINTHGTNNSIQMQRDLPYPTHQISSGNAMNSKKIQITCQPRSKYRPRTYNESKTSSHYIRCDQGAKREYPTIDIPREWGAQSNQNIIEVALMDIHKNLHPYSLENKASSKSTEELALIFKQNNPNILYFRLTNEDLLSGFKSFMIELIKSKLNDTVTKELIRTKSLHQSMLRFTRFYRDGYTFVRDTDSTEYSCVMTESYGDITIDHMGPQYGPMHQEQKIFIIFKGRIAKGDISIIISEENDVWRQKIKKIILIGNVIYFTLPPCVQPRIPRVRANITVNFKDMELRHSKYVYMNTIDQEIQNIGMDNMTSNSSTSIQTNSCLNDMVVDIDGTTSTSRKISKNKPKKRLNKAGAFLIEYDRIQARIDS</sequence>
<protein>
    <submittedName>
        <fullName evidence="1">Uncharacterized protein</fullName>
    </submittedName>
</protein>
<organism evidence="1 2">
    <name type="scientific">Adineta steineri</name>
    <dbReference type="NCBI Taxonomy" id="433720"/>
    <lineage>
        <taxon>Eukaryota</taxon>
        <taxon>Metazoa</taxon>
        <taxon>Spiralia</taxon>
        <taxon>Gnathifera</taxon>
        <taxon>Rotifera</taxon>
        <taxon>Eurotatoria</taxon>
        <taxon>Bdelloidea</taxon>
        <taxon>Adinetida</taxon>
        <taxon>Adinetidae</taxon>
        <taxon>Adineta</taxon>
    </lineage>
</organism>
<name>A0A818GHZ9_9BILA</name>
<accession>A0A818GHZ9</accession>
<evidence type="ECO:0000313" key="1">
    <source>
        <dbReference type="EMBL" id="CAF3489461.1"/>
    </source>
</evidence>
<reference evidence="1" key="1">
    <citation type="submission" date="2021-02" db="EMBL/GenBank/DDBJ databases">
        <authorList>
            <person name="Nowell W R."/>
        </authorList>
    </citation>
    <scope>NUCLEOTIDE SEQUENCE</scope>
</reference>
<proteinExistence type="predicted"/>